<reference evidence="4" key="1">
    <citation type="journal article" date="2019" name="Int. J. Syst. Evol. Microbiol.">
        <title>The Global Catalogue of Microorganisms (GCM) 10K type strain sequencing project: providing services to taxonomists for standard genome sequencing and annotation.</title>
        <authorList>
            <consortium name="The Broad Institute Genomics Platform"/>
            <consortium name="The Broad Institute Genome Sequencing Center for Infectious Disease"/>
            <person name="Wu L."/>
            <person name="Ma J."/>
        </authorList>
    </citation>
    <scope>NUCLEOTIDE SEQUENCE [LARGE SCALE GENOMIC DNA]</scope>
    <source>
        <strain evidence="4">CGMCC 1.15111</strain>
    </source>
</reference>
<keyword evidence="2" id="KW-0560">Oxidoreductase</keyword>
<name>A0ABQ3I7G3_9BACT</name>
<comment type="caution">
    <text evidence="3">The sequence shown here is derived from an EMBL/GenBank/DDBJ whole genome shotgun (WGS) entry which is preliminary data.</text>
</comment>
<gene>
    <name evidence="3" type="ORF">GCM10011340_09650</name>
</gene>
<dbReference type="InterPro" id="IPR023856">
    <property type="entry name" value="Bdr"/>
</dbReference>
<proteinExistence type="predicted"/>
<dbReference type="InterPro" id="IPR050097">
    <property type="entry name" value="Ferredoxin-NADP_redctase_2"/>
</dbReference>
<dbReference type="EMBL" id="BNAG01000001">
    <property type="protein sequence ID" value="GHE56752.1"/>
    <property type="molecule type" value="Genomic_DNA"/>
</dbReference>
<keyword evidence="1" id="KW-0285">Flavoprotein</keyword>
<dbReference type="PANTHER" id="PTHR48105">
    <property type="entry name" value="THIOREDOXIN REDUCTASE 1-RELATED-RELATED"/>
    <property type="match status" value="1"/>
</dbReference>
<dbReference type="SUPFAM" id="SSF51905">
    <property type="entry name" value="FAD/NAD(P)-binding domain"/>
    <property type="match status" value="1"/>
</dbReference>
<dbReference type="Proteomes" id="UP000658258">
    <property type="component" value="Unassembled WGS sequence"/>
</dbReference>
<evidence type="ECO:0000313" key="4">
    <source>
        <dbReference type="Proteomes" id="UP000658258"/>
    </source>
</evidence>
<accession>A0ABQ3I7G3</accession>
<evidence type="ECO:0000313" key="3">
    <source>
        <dbReference type="EMBL" id="GHE56752.1"/>
    </source>
</evidence>
<keyword evidence="4" id="KW-1185">Reference proteome</keyword>
<dbReference type="RefSeq" id="WP_189629048.1">
    <property type="nucleotide sequence ID" value="NZ_BNAG01000001.1"/>
</dbReference>
<dbReference type="PRINTS" id="PR00368">
    <property type="entry name" value="FADPNR"/>
</dbReference>
<organism evidence="3 4">
    <name type="scientific">Roseivirga thermotolerans</name>
    <dbReference type="NCBI Taxonomy" id="1758176"/>
    <lineage>
        <taxon>Bacteria</taxon>
        <taxon>Pseudomonadati</taxon>
        <taxon>Bacteroidota</taxon>
        <taxon>Cytophagia</taxon>
        <taxon>Cytophagales</taxon>
        <taxon>Roseivirgaceae</taxon>
        <taxon>Roseivirga</taxon>
    </lineage>
</organism>
<dbReference type="PRINTS" id="PR00469">
    <property type="entry name" value="PNDRDTASEII"/>
</dbReference>
<dbReference type="InterPro" id="IPR036188">
    <property type="entry name" value="FAD/NAD-bd_sf"/>
</dbReference>
<dbReference type="Pfam" id="PF13738">
    <property type="entry name" value="Pyr_redox_3"/>
    <property type="match status" value="1"/>
</dbReference>
<evidence type="ECO:0000256" key="1">
    <source>
        <dbReference type="ARBA" id="ARBA00022630"/>
    </source>
</evidence>
<dbReference type="NCBIfam" id="TIGR04018">
    <property type="entry name" value="Bthiol_YpdA"/>
    <property type="match status" value="1"/>
</dbReference>
<evidence type="ECO:0000256" key="2">
    <source>
        <dbReference type="ARBA" id="ARBA00023002"/>
    </source>
</evidence>
<protein>
    <submittedName>
        <fullName evidence="3">Pyridine nucleotide-disulfide oxidoreductase</fullName>
    </submittedName>
</protein>
<sequence>MTYDLIIIGGGPIGMACAIEAKKAGLSYIVLEKGVLVNSIYNFPTNMTFFSTSNLLEIGGVPFIAHNDKPTRREALEYFRRVQESWGLRIQLYTEVLRMKRSGANYLLHTSKGDYEGRHVVVATGFYDTPRLLNVPGEELKKVKHFYDDPHPYVDQKVVVVGAANSACDVALETYYKGAEVTMVIREQEIYPKVKYWIRPNIENRIKEGSIKAYFNSRIVEIRPSEVVLDTPEGERIIANDFVLAMTGYMPNYKLFEQLGLPISDDEDKTPLHNPETLETPLPGVYVAGVINAGLQTSKLFIENTRVHAQIILAHMVSKDSVSA</sequence>
<dbReference type="Gene3D" id="3.50.50.60">
    <property type="entry name" value="FAD/NAD(P)-binding domain"/>
    <property type="match status" value="1"/>
</dbReference>